<organism evidence="12 13">
    <name type="scientific">Stenotrophobium rhamnosiphilum</name>
    <dbReference type="NCBI Taxonomy" id="2029166"/>
    <lineage>
        <taxon>Bacteria</taxon>
        <taxon>Pseudomonadati</taxon>
        <taxon>Pseudomonadota</taxon>
        <taxon>Gammaproteobacteria</taxon>
        <taxon>Nevskiales</taxon>
        <taxon>Nevskiaceae</taxon>
        <taxon>Stenotrophobium</taxon>
    </lineage>
</organism>
<dbReference type="GO" id="GO:0015341">
    <property type="term" value="F:zinc efflux antiporter activity"/>
    <property type="evidence" value="ECO:0007669"/>
    <property type="project" value="TreeGrafter"/>
</dbReference>
<dbReference type="PANTHER" id="PTHR43840:SF15">
    <property type="entry name" value="MITOCHONDRIAL METAL TRANSPORTER 1-RELATED"/>
    <property type="match status" value="1"/>
</dbReference>
<sequence length="304" mass="32708">MVAQSLTRYAWLSIAAAILTMGLKLLAWHLTGSVGLLSDALESLVNLGGAVMALMMLRIAMQPPDDDHAYGHSKAEYFSSGFEGMLILIAGGLIIWQAVPSLLDPQPLEQAWIGLAVSAAAAVVNLIVARILGKAGREHRSITLQADSHHLMTDVWTSVGILIGVALVAVTGWRLLDPIIAIAVALNILWTGVRLLRESADGLMDAAWQADELQSLEEVLNQFRDGTVEFHAIRTRRAAARRFVTFHLLVPGAWSVQQAHELAESVEARLAQLMPGVSAISHIEPIEDPASYADATHLGSGVSR</sequence>
<keyword evidence="13" id="KW-1185">Reference proteome</keyword>
<evidence type="ECO:0000259" key="10">
    <source>
        <dbReference type="Pfam" id="PF01545"/>
    </source>
</evidence>
<evidence type="ECO:0000256" key="2">
    <source>
        <dbReference type="ARBA" id="ARBA00010212"/>
    </source>
</evidence>
<feature type="domain" description="Cation efflux protein transmembrane" evidence="10">
    <location>
        <begin position="11"/>
        <end position="204"/>
    </location>
</feature>
<accession>A0A2T5MI64</accession>
<dbReference type="PANTHER" id="PTHR43840">
    <property type="entry name" value="MITOCHONDRIAL METAL TRANSPORTER 1-RELATED"/>
    <property type="match status" value="1"/>
</dbReference>
<keyword evidence="4" id="KW-0408">Iron</keyword>
<dbReference type="NCBIfam" id="TIGR01297">
    <property type="entry name" value="CDF"/>
    <property type="match status" value="1"/>
</dbReference>
<dbReference type="InterPro" id="IPR027469">
    <property type="entry name" value="Cation_efflux_TMD_sf"/>
</dbReference>
<comment type="similarity">
    <text evidence="2">Belongs to the cation diffusion facilitator (CDF) transporter (TC 2.A.4) family. FieF subfamily.</text>
</comment>
<dbReference type="Gene3D" id="1.20.1510.10">
    <property type="entry name" value="Cation efflux protein transmembrane domain"/>
    <property type="match status" value="1"/>
</dbReference>
<dbReference type="InterPro" id="IPR058533">
    <property type="entry name" value="Cation_efflux_TM"/>
</dbReference>
<feature type="domain" description="Cation efflux protein cytoplasmic" evidence="11">
    <location>
        <begin position="211"/>
        <end position="285"/>
    </location>
</feature>
<feature type="transmembrane region" description="Helical" evidence="9">
    <location>
        <begin position="111"/>
        <end position="132"/>
    </location>
</feature>
<keyword evidence="6" id="KW-0864">Zinc transport</keyword>
<evidence type="ECO:0000313" key="12">
    <source>
        <dbReference type="EMBL" id="PTU32254.1"/>
    </source>
</evidence>
<comment type="subcellular location">
    <subcellularLocation>
        <location evidence="1">Membrane</location>
        <topology evidence="1">Multi-pass membrane protein</topology>
    </subcellularLocation>
</comment>
<proteinExistence type="inferred from homology"/>
<keyword evidence="7 9" id="KW-1133">Transmembrane helix</keyword>
<evidence type="ECO:0000259" key="11">
    <source>
        <dbReference type="Pfam" id="PF16916"/>
    </source>
</evidence>
<evidence type="ECO:0000256" key="8">
    <source>
        <dbReference type="ARBA" id="ARBA00023136"/>
    </source>
</evidence>
<dbReference type="Gene3D" id="3.30.70.1350">
    <property type="entry name" value="Cation efflux protein, cytoplasmic domain"/>
    <property type="match status" value="1"/>
</dbReference>
<dbReference type="GO" id="GO:0006882">
    <property type="term" value="P:intracellular zinc ion homeostasis"/>
    <property type="evidence" value="ECO:0007669"/>
    <property type="project" value="TreeGrafter"/>
</dbReference>
<keyword evidence="6" id="KW-0406">Ion transport</keyword>
<dbReference type="InterPro" id="IPR050291">
    <property type="entry name" value="CDF_Transporter"/>
</dbReference>
<keyword evidence="4" id="KW-0410">Iron transport</keyword>
<dbReference type="Pfam" id="PF16916">
    <property type="entry name" value="ZT_dimer"/>
    <property type="match status" value="1"/>
</dbReference>
<dbReference type="GO" id="GO:0015093">
    <property type="term" value="F:ferrous iron transmembrane transporter activity"/>
    <property type="evidence" value="ECO:0007669"/>
    <property type="project" value="TreeGrafter"/>
</dbReference>
<dbReference type="EMBL" id="QANS01000002">
    <property type="protein sequence ID" value="PTU32254.1"/>
    <property type="molecule type" value="Genomic_DNA"/>
</dbReference>
<keyword evidence="8 9" id="KW-0472">Membrane</keyword>
<dbReference type="OrthoDB" id="9806522at2"/>
<dbReference type="Proteomes" id="UP000244248">
    <property type="component" value="Unassembled WGS sequence"/>
</dbReference>
<dbReference type="RefSeq" id="WP_107939446.1">
    <property type="nucleotide sequence ID" value="NZ_QANS01000002.1"/>
</dbReference>
<keyword evidence="5 9" id="KW-0812">Transmembrane</keyword>
<feature type="transmembrane region" description="Helical" evidence="9">
    <location>
        <begin position="43"/>
        <end position="61"/>
    </location>
</feature>
<dbReference type="SUPFAM" id="SSF161111">
    <property type="entry name" value="Cation efflux protein transmembrane domain-like"/>
    <property type="match status" value="1"/>
</dbReference>
<dbReference type="FunFam" id="1.20.1510.10:FF:000001">
    <property type="entry name" value="Ferrous-iron efflux pump FieF"/>
    <property type="match status" value="1"/>
</dbReference>
<feature type="transmembrane region" description="Helical" evidence="9">
    <location>
        <begin position="179"/>
        <end position="196"/>
    </location>
</feature>
<evidence type="ECO:0000256" key="3">
    <source>
        <dbReference type="ARBA" id="ARBA00022448"/>
    </source>
</evidence>
<keyword evidence="6" id="KW-0862">Zinc</keyword>
<reference evidence="12 13" key="1">
    <citation type="submission" date="2018-04" db="EMBL/GenBank/DDBJ databases">
        <title>Novel species isolated from glacier.</title>
        <authorList>
            <person name="Liu Q."/>
            <person name="Xin Y.-H."/>
        </authorList>
    </citation>
    <scope>NUCLEOTIDE SEQUENCE [LARGE SCALE GENOMIC DNA]</scope>
    <source>
        <strain evidence="12 13">GT1R17</strain>
    </source>
</reference>
<dbReference type="GO" id="GO:0015086">
    <property type="term" value="F:cadmium ion transmembrane transporter activity"/>
    <property type="evidence" value="ECO:0007669"/>
    <property type="project" value="TreeGrafter"/>
</dbReference>
<evidence type="ECO:0000256" key="5">
    <source>
        <dbReference type="ARBA" id="ARBA00022692"/>
    </source>
</evidence>
<evidence type="ECO:0000256" key="6">
    <source>
        <dbReference type="ARBA" id="ARBA00022906"/>
    </source>
</evidence>
<evidence type="ECO:0000256" key="9">
    <source>
        <dbReference type="SAM" id="Phobius"/>
    </source>
</evidence>
<feature type="transmembrane region" description="Helical" evidence="9">
    <location>
        <begin position="82"/>
        <end position="99"/>
    </location>
</feature>
<keyword evidence="3" id="KW-0813">Transport</keyword>
<evidence type="ECO:0000256" key="1">
    <source>
        <dbReference type="ARBA" id="ARBA00004141"/>
    </source>
</evidence>
<dbReference type="SUPFAM" id="SSF160240">
    <property type="entry name" value="Cation efflux protein cytoplasmic domain-like"/>
    <property type="match status" value="1"/>
</dbReference>
<gene>
    <name evidence="12" type="ORF">CJD38_06265</name>
</gene>
<feature type="transmembrane region" description="Helical" evidence="9">
    <location>
        <begin position="9"/>
        <end position="31"/>
    </location>
</feature>
<evidence type="ECO:0000256" key="4">
    <source>
        <dbReference type="ARBA" id="ARBA00022496"/>
    </source>
</evidence>
<name>A0A2T5MI64_9GAMM</name>
<feature type="transmembrane region" description="Helical" evidence="9">
    <location>
        <begin position="153"/>
        <end position="173"/>
    </location>
</feature>
<dbReference type="Pfam" id="PF01545">
    <property type="entry name" value="Cation_efflux"/>
    <property type="match status" value="1"/>
</dbReference>
<dbReference type="InterPro" id="IPR002524">
    <property type="entry name" value="Cation_efflux"/>
</dbReference>
<dbReference type="GO" id="GO:0005886">
    <property type="term" value="C:plasma membrane"/>
    <property type="evidence" value="ECO:0007669"/>
    <property type="project" value="TreeGrafter"/>
</dbReference>
<dbReference type="InterPro" id="IPR027470">
    <property type="entry name" value="Cation_efflux_CTD"/>
</dbReference>
<dbReference type="AlphaFoldDB" id="A0A2T5MI64"/>
<evidence type="ECO:0000313" key="13">
    <source>
        <dbReference type="Proteomes" id="UP000244248"/>
    </source>
</evidence>
<evidence type="ECO:0000256" key="7">
    <source>
        <dbReference type="ARBA" id="ARBA00022989"/>
    </source>
</evidence>
<comment type="caution">
    <text evidence="12">The sequence shown here is derived from an EMBL/GenBank/DDBJ whole genome shotgun (WGS) entry which is preliminary data.</text>
</comment>
<dbReference type="InterPro" id="IPR036837">
    <property type="entry name" value="Cation_efflux_CTD_sf"/>
</dbReference>
<protein>
    <submittedName>
        <fullName evidence="12">Cation-efflux pump</fullName>
    </submittedName>
</protein>